<reference evidence="2" key="1">
    <citation type="submission" date="2017-07" db="EMBL/GenBank/DDBJ databases">
        <title>Taro Niue Genome Assembly and Annotation.</title>
        <authorList>
            <person name="Atibalentja N."/>
            <person name="Keating K."/>
            <person name="Fields C.J."/>
        </authorList>
    </citation>
    <scope>NUCLEOTIDE SEQUENCE</scope>
    <source>
        <strain evidence="2">Niue_2</strain>
        <tissue evidence="2">Leaf</tissue>
    </source>
</reference>
<protein>
    <submittedName>
        <fullName evidence="2">Uncharacterized protein</fullName>
    </submittedName>
</protein>
<keyword evidence="3" id="KW-1185">Reference proteome</keyword>
<feature type="transmembrane region" description="Helical" evidence="1">
    <location>
        <begin position="215"/>
        <end position="239"/>
    </location>
</feature>
<dbReference type="EMBL" id="NMUH01000117">
    <property type="protein sequence ID" value="MQL72036.1"/>
    <property type="molecule type" value="Genomic_DNA"/>
</dbReference>
<organism evidence="2 3">
    <name type="scientific">Colocasia esculenta</name>
    <name type="common">Wild taro</name>
    <name type="synonym">Arum esculentum</name>
    <dbReference type="NCBI Taxonomy" id="4460"/>
    <lineage>
        <taxon>Eukaryota</taxon>
        <taxon>Viridiplantae</taxon>
        <taxon>Streptophyta</taxon>
        <taxon>Embryophyta</taxon>
        <taxon>Tracheophyta</taxon>
        <taxon>Spermatophyta</taxon>
        <taxon>Magnoliopsida</taxon>
        <taxon>Liliopsida</taxon>
        <taxon>Araceae</taxon>
        <taxon>Aroideae</taxon>
        <taxon>Colocasieae</taxon>
        <taxon>Colocasia</taxon>
    </lineage>
</organism>
<dbReference type="AlphaFoldDB" id="A0A843TPA9"/>
<feature type="transmembrane region" description="Helical" evidence="1">
    <location>
        <begin position="190"/>
        <end position="209"/>
    </location>
</feature>
<name>A0A843TPA9_COLES</name>
<comment type="caution">
    <text evidence="2">The sequence shown here is derived from an EMBL/GenBank/DDBJ whole genome shotgun (WGS) entry which is preliminary data.</text>
</comment>
<evidence type="ECO:0000313" key="3">
    <source>
        <dbReference type="Proteomes" id="UP000652761"/>
    </source>
</evidence>
<evidence type="ECO:0000313" key="2">
    <source>
        <dbReference type="EMBL" id="MQL72036.1"/>
    </source>
</evidence>
<dbReference type="Proteomes" id="UP000652761">
    <property type="component" value="Unassembled WGS sequence"/>
</dbReference>
<keyword evidence="1" id="KW-0472">Membrane</keyword>
<accession>A0A843TPA9</accession>
<gene>
    <name evidence="2" type="ORF">Taro_004374</name>
</gene>
<sequence>MGSCCEAPVASSAAAFAAFQWFVRCGVHAGTMFGAWVRWWRGGFASLELARVVRRDLVAVLGRGALRFSVASGRIDAICKASTVSDVVWLLRGHMVTSDGPVVVGGPAPILKCLFSRCAIVEVCVVFLKTLTPEFEFALVVGGTSRCTGPQLVLLPVPHFRELGPESLKVPGMGLQSGLRVHGYETERRVCLGGGTVEVVVLWGYLVVVDRVVKALFGVGSCCGAPVASSAACAAFAAFRWFVRRGVHVGTVFGAWVRRWCRGFASLELTRVVRRDLVTVLGPGALRFSVASRRIDAICNMVTSDGPVVVSRVPQVLCELDTLCLLCSGFVPVQCGTIEVCVVFLDTLTPEFELYVWLRERRQRAATCVELVLRLVACSALVVGVEVVVLWRYLVVVGTCTPRGGVCVVVP</sequence>
<keyword evidence="1" id="KW-1133">Transmembrane helix</keyword>
<keyword evidence="1" id="KW-0812">Transmembrane</keyword>
<proteinExistence type="predicted"/>
<feature type="transmembrane region" description="Helical" evidence="1">
    <location>
        <begin position="371"/>
        <end position="394"/>
    </location>
</feature>
<evidence type="ECO:0000256" key="1">
    <source>
        <dbReference type="SAM" id="Phobius"/>
    </source>
</evidence>